<dbReference type="RefSeq" id="WP_062709804.1">
    <property type="nucleotide sequence ID" value="NZ_CAWRCI010000020.1"/>
</dbReference>
<feature type="binding site" evidence="4">
    <location>
        <position position="165"/>
    </location>
    <ligand>
        <name>substrate</name>
    </ligand>
</feature>
<keyword evidence="3 4" id="KW-0456">Lyase</keyword>
<evidence type="ECO:0000256" key="1">
    <source>
        <dbReference type="ARBA" id="ARBA00022490"/>
    </source>
</evidence>
<gene>
    <name evidence="4 5" type="primary">ubiC</name>
    <name evidence="5" type="ORF">GMA8713_02414</name>
</gene>
<dbReference type="InterPro" id="IPR007440">
    <property type="entry name" value="Chorismate--pyruvate_lyase"/>
</dbReference>
<dbReference type="AlphaFoldDB" id="A0A128F8U6"/>
<comment type="catalytic activity">
    <reaction evidence="4">
        <text>chorismate = 4-hydroxybenzoate + pyruvate</text>
        <dbReference type="Rhea" id="RHEA:16505"/>
        <dbReference type="ChEBI" id="CHEBI:15361"/>
        <dbReference type="ChEBI" id="CHEBI:17879"/>
        <dbReference type="ChEBI" id="CHEBI:29748"/>
        <dbReference type="EC" id="4.1.3.40"/>
    </reaction>
</comment>
<dbReference type="GO" id="GO:0006744">
    <property type="term" value="P:ubiquinone biosynthetic process"/>
    <property type="evidence" value="ECO:0007669"/>
    <property type="project" value="UniProtKB-UniRule"/>
</dbReference>
<evidence type="ECO:0000313" key="6">
    <source>
        <dbReference type="Proteomes" id="UP000073601"/>
    </source>
</evidence>
<feature type="binding site" evidence="4">
    <location>
        <position position="120"/>
    </location>
    <ligand>
        <name>substrate</name>
    </ligand>
</feature>
<comment type="similarity">
    <text evidence="4">Belongs to the UbiC family.</text>
</comment>
<dbReference type="Pfam" id="PF04345">
    <property type="entry name" value="Chor_lyase"/>
    <property type="match status" value="1"/>
</dbReference>
<dbReference type="Proteomes" id="UP000073601">
    <property type="component" value="Unassembled WGS sequence"/>
</dbReference>
<keyword evidence="2 4" id="KW-0831">Ubiquinone biosynthesis</keyword>
<reference evidence="6" key="1">
    <citation type="submission" date="2016-02" db="EMBL/GenBank/DDBJ databases">
        <authorList>
            <person name="Rodrigo-Torres Lidia"/>
            <person name="Arahal R.David."/>
        </authorList>
    </citation>
    <scope>NUCLEOTIDE SEQUENCE [LARGE SCALE GENOMIC DNA]</scope>
    <source>
        <strain evidence="6">CECT 8713</strain>
    </source>
</reference>
<comment type="function">
    <text evidence="4">Removes the pyruvyl group from chorismate, with concomitant aromatization of the ring, to provide 4-hydroxybenzoate (4HB) for the ubiquinone pathway.</text>
</comment>
<dbReference type="UniPathway" id="UPA00232"/>
<keyword evidence="6" id="KW-1185">Reference proteome</keyword>
<dbReference type="OrthoDB" id="9789493at2"/>
<sequence length="178" mass="20121">MSEFKELHLQALMNARWEEPDWQTLETTREGAWLLERHSMTERLKARCLTLAVELLGLHEIEQSALAENELSLLGEEPCMVREVVLSGDGDAWLCARTLVPKSTLTEKEQDIADLGAVPLGQRVFNQANARRDAIEVATVVVEGRSLLARRSRLWVNEKPMLVSELFLPDAPVYQEEG</sequence>
<dbReference type="GO" id="GO:0008813">
    <property type="term" value="F:chorismate lyase activity"/>
    <property type="evidence" value="ECO:0007669"/>
    <property type="project" value="UniProtKB-UniRule"/>
</dbReference>
<dbReference type="EC" id="4.1.3.40" evidence="4"/>
<evidence type="ECO:0000256" key="2">
    <source>
        <dbReference type="ARBA" id="ARBA00022688"/>
    </source>
</evidence>
<dbReference type="PANTHER" id="PTHR38683">
    <property type="entry name" value="CHORISMATE PYRUVATE-LYASE"/>
    <property type="match status" value="1"/>
</dbReference>
<comment type="pathway">
    <text evidence="4">Cofactor biosynthesis; ubiquinone biosynthesis.</text>
</comment>
<name>A0A128F8U6_9GAMM</name>
<comment type="subcellular location">
    <subcellularLocation>
        <location evidence="4">Cytoplasm</location>
    </subcellularLocation>
</comment>
<evidence type="ECO:0000256" key="3">
    <source>
        <dbReference type="ARBA" id="ARBA00023239"/>
    </source>
</evidence>
<proteinExistence type="inferred from homology"/>
<dbReference type="PANTHER" id="PTHR38683:SF1">
    <property type="entry name" value="CHORISMATE PYRUVATE-LYASE"/>
    <property type="match status" value="1"/>
</dbReference>
<accession>A0A128F8U6</accession>
<evidence type="ECO:0000313" key="5">
    <source>
        <dbReference type="EMBL" id="CZF82925.1"/>
    </source>
</evidence>
<protein>
    <recommendedName>
        <fullName evidence="4">Probable chorismate pyruvate-lyase</fullName>
        <shortName evidence="4">CL</shortName>
        <shortName evidence="4">CPL</shortName>
        <ecNumber evidence="4">4.1.3.40</ecNumber>
    </recommendedName>
</protein>
<dbReference type="InterPro" id="IPR028978">
    <property type="entry name" value="Chorismate_lyase_/UTRA_dom_sf"/>
</dbReference>
<keyword evidence="1 4" id="KW-0963">Cytoplasm</keyword>
<feature type="binding site" evidence="4">
    <location>
        <position position="82"/>
    </location>
    <ligand>
        <name>substrate</name>
    </ligand>
</feature>
<evidence type="ECO:0000256" key="4">
    <source>
        <dbReference type="HAMAP-Rule" id="MF_01632"/>
    </source>
</evidence>
<dbReference type="EMBL" id="FIZY01000020">
    <property type="protein sequence ID" value="CZF82925.1"/>
    <property type="molecule type" value="Genomic_DNA"/>
</dbReference>
<organism evidence="5 6">
    <name type="scientific">Grimontia marina</name>
    <dbReference type="NCBI Taxonomy" id="646534"/>
    <lineage>
        <taxon>Bacteria</taxon>
        <taxon>Pseudomonadati</taxon>
        <taxon>Pseudomonadota</taxon>
        <taxon>Gammaproteobacteria</taxon>
        <taxon>Vibrionales</taxon>
        <taxon>Vibrionaceae</taxon>
        <taxon>Grimontia</taxon>
    </lineage>
</organism>
<feature type="binding site" evidence="4">
    <location>
        <position position="40"/>
    </location>
    <ligand>
        <name>substrate</name>
    </ligand>
</feature>
<dbReference type="Gene3D" id="3.40.1410.10">
    <property type="entry name" value="Chorismate lyase-like"/>
    <property type="match status" value="1"/>
</dbReference>
<dbReference type="GO" id="GO:0005829">
    <property type="term" value="C:cytosol"/>
    <property type="evidence" value="ECO:0007669"/>
    <property type="project" value="TreeGrafter"/>
</dbReference>
<dbReference type="SUPFAM" id="SSF64288">
    <property type="entry name" value="Chorismate lyase-like"/>
    <property type="match status" value="1"/>
</dbReference>
<dbReference type="HAMAP" id="MF_01632">
    <property type="entry name" value="UbiC"/>
    <property type="match status" value="1"/>
</dbReference>
<dbReference type="GO" id="GO:0042866">
    <property type="term" value="P:pyruvate biosynthetic process"/>
    <property type="evidence" value="ECO:0007669"/>
    <property type="project" value="UniProtKB-UniRule"/>
</dbReference>
<keyword evidence="4 5" id="KW-0670">Pyruvate</keyword>